<dbReference type="InterPro" id="IPR002346">
    <property type="entry name" value="Mopterin_DH_FAD-bd"/>
</dbReference>
<dbReference type="GO" id="GO:0071949">
    <property type="term" value="F:FAD binding"/>
    <property type="evidence" value="ECO:0007669"/>
    <property type="project" value="InterPro"/>
</dbReference>
<organism evidence="5">
    <name type="scientific">hydrocarbon metagenome</name>
    <dbReference type="NCBI Taxonomy" id="938273"/>
    <lineage>
        <taxon>unclassified sequences</taxon>
        <taxon>metagenomes</taxon>
        <taxon>ecological metagenomes</taxon>
    </lineage>
</organism>
<gene>
    <name evidence="5" type="ORF">ASZ90_000418</name>
</gene>
<dbReference type="AlphaFoldDB" id="A0A0W8G972"/>
<protein>
    <submittedName>
        <fullName evidence="5">Xanthine dehydrogenase, fad binding subunit</fullName>
        <ecNumber evidence="5">1.17.1.4</ecNumber>
    </submittedName>
</protein>
<reference evidence="5" key="1">
    <citation type="journal article" date="2015" name="Proc. Natl. Acad. Sci. U.S.A.">
        <title>Networks of energetic and metabolic interactions define dynamics in microbial communities.</title>
        <authorList>
            <person name="Embree M."/>
            <person name="Liu J.K."/>
            <person name="Al-Bassam M.M."/>
            <person name="Zengler K."/>
        </authorList>
    </citation>
    <scope>NUCLEOTIDE SEQUENCE</scope>
</reference>
<dbReference type="SUPFAM" id="SSF56176">
    <property type="entry name" value="FAD-binding/transporter-associated domain-like"/>
    <property type="match status" value="1"/>
</dbReference>
<dbReference type="PROSITE" id="PS51387">
    <property type="entry name" value="FAD_PCMH"/>
    <property type="match status" value="1"/>
</dbReference>
<dbReference type="InterPro" id="IPR005107">
    <property type="entry name" value="CO_DH_flav_C"/>
</dbReference>
<comment type="caution">
    <text evidence="5">The sequence shown here is derived from an EMBL/GenBank/DDBJ whole genome shotgun (WGS) entry which is preliminary data.</text>
</comment>
<dbReference type="Pfam" id="PF03450">
    <property type="entry name" value="CO_deh_flav_C"/>
    <property type="match status" value="1"/>
</dbReference>
<dbReference type="InterPro" id="IPR036318">
    <property type="entry name" value="FAD-bd_PCMH-like_sf"/>
</dbReference>
<feature type="domain" description="FAD-binding PCMH-type" evidence="4">
    <location>
        <begin position="1"/>
        <end position="169"/>
    </location>
</feature>
<dbReference type="InterPro" id="IPR016166">
    <property type="entry name" value="FAD-bd_PCMH"/>
</dbReference>
<evidence type="ECO:0000256" key="3">
    <source>
        <dbReference type="ARBA" id="ARBA00023002"/>
    </source>
</evidence>
<dbReference type="InterPro" id="IPR051312">
    <property type="entry name" value="Diverse_Substr_Oxidored"/>
</dbReference>
<dbReference type="PANTHER" id="PTHR42659">
    <property type="entry name" value="XANTHINE DEHYDROGENASE SUBUNIT C-RELATED"/>
    <property type="match status" value="1"/>
</dbReference>
<dbReference type="InterPro" id="IPR036683">
    <property type="entry name" value="CO_DH_flav_C_dom_sf"/>
</dbReference>
<dbReference type="EC" id="1.17.1.4" evidence="5"/>
<dbReference type="PANTHER" id="PTHR42659:SF2">
    <property type="entry name" value="XANTHINE DEHYDROGENASE SUBUNIT C-RELATED"/>
    <property type="match status" value="1"/>
</dbReference>
<dbReference type="SUPFAM" id="SSF55447">
    <property type="entry name" value="CO dehydrogenase flavoprotein C-terminal domain-like"/>
    <property type="match status" value="1"/>
</dbReference>
<evidence type="ECO:0000259" key="4">
    <source>
        <dbReference type="PROSITE" id="PS51387"/>
    </source>
</evidence>
<keyword evidence="3 5" id="KW-0560">Oxidoreductase</keyword>
<sequence length="275" mass="28476">MTGKVFRPACLAELWPLLADGARPMAGGTDLLAAARRHGPCDVALLEGIPGLDGVGVENGHVRLGAMTTHAELVRHPVVRQHLPVLAQALAVLGSPLVRNMGTIGGNLATASPAGDTLPPLYVLNAQVEVSSQEGVRLAPIGELLLGPGRTALAPGHLITAVHIPLPPTGGLHHFEKVGRRDALAIAVASLAAIIVLDGDGRVAEARIAVGSVAPTVVRCHEAQARLLGRRLDREALAEAGGAVRRAVSPIDDIRATAAYRRKVAGNLLLRMAGR</sequence>
<accession>A0A0W8G972</accession>
<dbReference type="Pfam" id="PF00941">
    <property type="entry name" value="FAD_binding_5"/>
    <property type="match status" value="1"/>
</dbReference>
<proteinExistence type="predicted"/>
<keyword evidence="2" id="KW-0274">FAD</keyword>
<dbReference type="Gene3D" id="3.30.390.50">
    <property type="entry name" value="CO dehydrogenase flavoprotein, C-terminal domain"/>
    <property type="match status" value="1"/>
</dbReference>
<dbReference type="Gene3D" id="3.30.465.10">
    <property type="match status" value="1"/>
</dbReference>
<evidence type="ECO:0000313" key="5">
    <source>
        <dbReference type="EMBL" id="KUG29690.1"/>
    </source>
</evidence>
<dbReference type="EMBL" id="LNQE01000050">
    <property type="protein sequence ID" value="KUG29690.1"/>
    <property type="molecule type" value="Genomic_DNA"/>
</dbReference>
<dbReference type="InterPro" id="IPR016169">
    <property type="entry name" value="FAD-bd_PCMH_sub2"/>
</dbReference>
<evidence type="ECO:0000256" key="1">
    <source>
        <dbReference type="ARBA" id="ARBA00022630"/>
    </source>
</evidence>
<evidence type="ECO:0000256" key="2">
    <source>
        <dbReference type="ARBA" id="ARBA00022827"/>
    </source>
</evidence>
<name>A0A0W8G972_9ZZZZ</name>
<dbReference type="GO" id="GO:0004854">
    <property type="term" value="F:xanthine dehydrogenase activity"/>
    <property type="evidence" value="ECO:0007669"/>
    <property type="project" value="UniProtKB-EC"/>
</dbReference>
<dbReference type="SMART" id="SM01092">
    <property type="entry name" value="CO_deh_flav_C"/>
    <property type="match status" value="1"/>
</dbReference>
<keyword evidence="1" id="KW-0285">Flavoprotein</keyword>